<feature type="transmembrane region" description="Helical" evidence="15">
    <location>
        <begin position="343"/>
        <end position="363"/>
    </location>
</feature>
<dbReference type="AlphaFoldDB" id="F6QXZ5"/>
<dbReference type="GO" id="GO:0002639">
    <property type="term" value="P:positive regulation of immunoglobulin production"/>
    <property type="evidence" value="ECO:0000318"/>
    <property type="project" value="GO_Central"/>
</dbReference>
<dbReference type="InterPro" id="IPR015321">
    <property type="entry name" value="TypeI_recpt_CBD"/>
</dbReference>
<organism evidence="18 19">
    <name type="scientific">Monodelphis domestica</name>
    <name type="common">Gray short-tailed opossum</name>
    <dbReference type="NCBI Taxonomy" id="13616"/>
    <lineage>
        <taxon>Eukaryota</taxon>
        <taxon>Metazoa</taxon>
        <taxon>Chordata</taxon>
        <taxon>Craniata</taxon>
        <taxon>Vertebrata</taxon>
        <taxon>Euteleostomi</taxon>
        <taxon>Mammalia</taxon>
        <taxon>Metatheria</taxon>
        <taxon>Didelphimorphia</taxon>
        <taxon>Didelphidae</taxon>
        <taxon>Monodelphis</taxon>
    </lineage>
</organism>
<evidence type="ECO:0000256" key="16">
    <source>
        <dbReference type="SAM" id="SignalP"/>
    </source>
</evidence>
<dbReference type="CDD" id="cd00063">
    <property type="entry name" value="FN3"/>
    <property type="match status" value="1"/>
</dbReference>
<evidence type="ECO:0000259" key="17">
    <source>
        <dbReference type="PROSITE" id="PS50853"/>
    </source>
</evidence>
<feature type="compositionally biased region" description="Basic and acidic residues" evidence="14">
    <location>
        <begin position="264"/>
        <end position="276"/>
    </location>
</feature>
<evidence type="ECO:0000256" key="2">
    <source>
        <dbReference type="ARBA" id="ARBA00008159"/>
    </source>
</evidence>
<dbReference type="CTD" id="3597"/>
<dbReference type="InParanoid" id="F6QXZ5"/>
<keyword evidence="6 15" id="KW-1133">Transmembrane helix</keyword>
<dbReference type="FunFam" id="2.60.40.10:FF:000717">
    <property type="entry name" value="interleukin-13 receptor subunit alpha-1 isoform X1"/>
    <property type="match status" value="1"/>
</dbReference>
<sequence length="423" mass="48251">MEGPVILCLLWAAGVLGTPATSSEIPTEAHPPPVINFSVSVKNLCTIYWIWSPPEGVNAKCELWYKSHLGEEKMVSKNNFRIEEVALNERICLQVTSQCNVESTNTSDPVEMCIEPPQGDPETAVKRLQCIWHNLSKMNCIWLPGKTAPPDTKYILHYWYNTLEKSLQCTNFYVEGQFNGCSFDLLEKDVSSSDKIQIMVTDTTGAIRPSYNIINLNNVKPDHPILTNLSLQNASLYVEWESPANFRSNCLVYQVEVNNSKSMEHKVHEPKSKCHISETPPEPEGNSKNKHCFVIHDVDPDAPYTVRVRAKASRFCFEDNDLWSAWSQKKHIGQNHDSKIHTITLLFIPVAISISTLLLLLYLKRLKIIIFPPIPDPGKIFKEMFGDQNDDTLQWKKYDIYEKQIKEETDSVVLVENLKRTSQ</sequence>
<evidence type="ECO:0000256" key="5">
    <source>
        <dbReference type="ARBA" id="ARBA00022737"/>
    </source>
</evidence>
<evidence type="ECO:0000256" key="10">
    <source>
        <dbReference type="ARBA" id="ARBA00023180"/>
    </source>
</evidence>
<evidence type="ECO:0000256" key="15">
    <source>
        <dbReference type="SAM" id="Phobius"/>
    </source>
</evidence>
<dbReference type="PROSITE" id="PS50853">
    <property type="entry name" value="FN3"/>
    <property type="match status" value="1"/>
</dbReference>
<protein>
    <recommendedName>
        <fullName evidence="13">Interleukin-13 receptor subunit alpha-1</fullName>
    </recommendedName>
</protein>
<evidence type="ECO:0000256" key="4">
    <source>
        <dbReference type="ARBA" id="ARBA00022729"/>
    </source>
</evidence>
<evidence type="ECO:0000256" key="14">
    <source>
        <dbReference type="SAM" id="MobiDB-lite"/>
    </source>
</evidence>
<dbReference type="SUPFAM" id="SSF49265">
    <property type="entry name" value="Fibronectin type III"/>
    <property type="match status" value="2"/>
</dbReference>
<evidence type="ECO:0000256" key="12">
    <source>
        <dbReference type="ARBA" id="ARBA00064880"/>
    </source>
</evidence>
<reference evidence="18" key="3">
    <citation type="submission" date="2025-09" db="UniProtKB">
        <authorList>
            <consortium name="Ensembl"/>
        </authorList>
    </citation>
    <scope>IDENTIFICATION</scope>
</reference>
<evidence type="ECO:0000256" key="7">
    <source>
        <dbReference type="ARBA" id="ARBA00023136"/>
    </source>
</evidence>
<comment type="subunit">
    <text evidence="12">Interleukin-13 receptor is a complex of IL4R, IL13RA1, and possibly other components. Interacts with TRAF3IP1. Interacts with IL4.</text>
</comment>
<dbReference type="GeneID" id="100022626"/>
<gene>
    <name evidence="18" type="primary">IL13RA1</name>
</gene>
<name>F6QXZ5_MONDO</name>
<dbReference type="PANTHER" id="PTHR23037">
    <property type="entry name" value="CYTOKINE RECEPTOR"/>
    <property type="match status" value="1"/>
</dbReference>
<evidence type="ECO:0000256" key="8">
    <source>
        <dbReference type="ARBA" id="ARBA00023157"/>
    </source>
</evidence>
<dbReference type="STRING" id="13616.ENSMODP00000014421"/>
<dbReference type="GO" id="GO:0004896">
    <property type="term" value="F:cytokine receptor activity"/>
    <property type="evidence" value="ECO:0000318"/>
    <property type="project" value="GO_Central"/>
</dbReference>
<reference evidence="18" key="2">
    <citation type="submission" date="2025-08" db="UniProtKB">
        <authorList>
            <consortium name="Ensembl"/>
        </authorList>
    </citation>
    <scope>IDENTIFICATION</scope>
</reference>
<dbReference type="Gene3D" id="2.60.40.10">
    <property type="entry name" value="Immunoglobulins"/>
    <property type="match status" value="3"/>
</dbReference>
<dbReference type="GeneTree" id="ENSGT00940000160896"/>
<evidence type="ECO:0000256" key="6">
    <source>
        <dbReference type="ARBA" id="ARBA00022989"/>
    </source>
</evidence>
<feature type="chain" id="PRO_5003345315" description="Interleukin-13 receptor subunit alpha-1" evidence="16">
    <location>
        <begin position="18"/>
        <end position="423"/>
    </location>
</feature>
<dbReference type="Proteomes" id="UP000002280">
    <property type="component" value="Chromosome X"/>
</dbReference>
<evidence type="ECO:0000313" key="19">
    <source>
        <dbReference type="Proteomes" id="UP000002280"/>
    </source>
</evidence>
<keyword evidence="19" id="KW-1185">Reference proteome</keyword>
<keyword evidence="5" id="KW-0677">Repeat</keyword>
<keyword evidence="9" id="KW-0675">Receptor</keyword>
<dbReference type="OrthoDB" id="9940625at2759"/>
<feature type="region of interest" description="Disordered" evidence="14">
    <location>
        <begin position="264"/>
        <end position="288"/>
    </location>
</feature>
<proteinExistence type="inferred from homology"/>
<keyword evidence="4 16" id="KW-0732">Signal</keyword>
<dbReference type="InterPro" id="IPR003961">
    <property type="entry name" value="FN3_dom"/>
</dbReference>
<feature type="domain" description="Fibronectin type-III" evidence="17">
    <location>
        <begin position="220"/>
        <end position="338"/>
    </location>
</feature>
<keyword evidence="3 15" id="KW-0812">Transmembrane</keyword>
<dbReference type="FunCoup" id="F6QXZ5">
    <property type="interactions" value="114"/>
</dbReference>
<reference evidence="18 19" key="1">
    <citation type="journal article" date="2007" name="Nature">
        <title>Genome of the marsupial Monodelphis domestica reveals innovation in non-coding sequences.</title>
        <authorList>
            <person name="Mikkelsen T.S."/>
            <person name="Wakefield M.J."/>
            <person name="Aken B."/>
            <person name="Amemiya C.T."/>
            <person name="Chang J.L."/>
            <person name="Duke S."/>
            <person name="Garber M."/>
            <person name="Gentles A.J."/>
            <person name="Goodstadt L."/>
            <person name="Heger A."/>
            <person name="Jurka J."/>
            <person name="Kamal M."/>
            <person name="Mauceli E."/>
            <person name="Searle S.M."/>
            <person name="Sharpe T."/>
            <person name="Baker M.L."/>
            <person name="Batzer M.A."/>
            <person name="Benos P.V."/>
            <person name="Belov K."/>
            <person name="Clamp M."/>
            <person name="Cook A."/>
            <person name="Cuff J."/>
            <person name="Das R."/>
            <person name="Davidow L."/>
            <person name="Deakin J.E."/>
            <person name="Fazzari M.J."/>
            <person name="Glass J.L."/>
            <person name="Grabherr M."/>
            <person name="Greally J.M."/>
            <person name="Gu W."/>
            <person name="Hore T.A."/>
            <person name="Huttley G.A."/>
            <person name="Kleber M."/>
            <person name="Jirtle R.L."/>
            <person name="Koina E."/>
            <person name="Lee J.T."/>
            <person name="Mahony S."/>
            <person name="Marra M.A."/>
            <person name="Miller R.D."/>
            <person name="Nicholls R.D."/>
            <person name="Oda M."/>
            <person name="Papenfuss A.T."/>
            <person name="Parra Z.E."/>
            <person name="Pollock D.D."/>
            <person name="Ray D.A."/>
            <person name="Schein J.E."/>
            <person name="Speed T.P."/>
            <person name="Thompson K."/>
            <person name="VandeBerg J.L."/>
            <person name="Wade C.M."/>
            <person name="Walker J.A."/>
            <person name="Waters P.D."/>
            <person name="Webber C."/>
            <person name="Weidman J.R."/>
            <person name="Xie X."/>
            <person name="Zody M.C."/>
            <person name="Baldwin J."/>
            <person name="Abdouelleil A."/>
            <person name="Abdulkadir J."/>
            <person name="Abebe A."/>
            <person name="Abera B."/>
            <person name="Abreu J."/>
            <person name="Acer S.C."/>
            <person name="Aftuck L."/>
            <person name="Alexander A."/>
            <person name="An P."/>
            <person name="Anderson E."/>
            <person name="Anderson S."/>
            <person name="Arachi H."/>
            <person name="Azer M."/>
            <person name="Bachantsang P."/>
            <person name="Barry A."/>
            <person name="Bayul T."/>
            <person name="Berlin A."/>
            <person name="Bessette D."/>
            <person name="Bloom T."/>
            <person name="Bloom T."/>
            <person name="Boguslavskiy L."/>
            <person name="Bonnet C."/>
            <person name="Boukhgalter B."/>
            <person name="Bourzgui I."/>
            <person name="Brown A."/>
            <person name="Cahill P."/>
            <person name="Channer S."/>
            <person name="Cheshatsang Y."/>
            <person name="Chuda L."/>
            <person name="Citroen M."/>
            <person name="Collymore A."/>
            <person name="Cooke P."/>
            <person name="Costello M."/>
            <person name="D'Aco K."/>
            <person name="Daza R."/>
            <person name="De Haan G."/>
            <person name="DeGray S."/>
            <person name="DeMaso C."/>
            <person name="Dhargay N."/>
            <person name="Dooley K."/>
            <person name="Dooley E."/>
            <person name="Doricent M."/>
            <person name="Dorje P."/>
            <person name="Dorjee K."/>
            <person name="Dupes A."/>
            <person name="Elong R."/>
            <person name="Falk J."/>
            <person name="Farina A."/>
            <person name="Faro S."/>
            <person name="Ferguson D."/>
            <person name="Fisher S."/>
            <person name="Foley C.D."/>
            <person name="Franke A."/>
            <person name="Friedrich D."/>
            <person name="Gadbois L."/>
            <person name="Gearin G."/>
            <person name="Gearin C.R."/>
            <person name="Giannoukos G."/>
            <person name="Goode T."/>
            <person name="Graham J."/>
            <person name="Grandbois E."/>
            <person name="Grewal S."/>
            <person name="Gyaltsen K."/>
            <person name="Hafez N."/>
            <person name="Hagos B."/>
            <person name="Hall J."/>
            <person name="Henson C."/>
            <person name="Hollinger A."/>
            <person name="Honan T."/>
            <person name="Huard M.D."/>
            <person name="Hughes L."/>
            <person name="Hurhula B."/>
            <person name="Husby M.E."/>
            <person name="Kamat A."/>
            <person name="Kanga B."/>
            <person name="Kashin S."/>
            <person name="Khazanovich D."/>
            <person name="Kisner P."/>
            <person name="Lance K."/>
            <person name="Lara M."/>
            <person name="Lee W."/>
            <person name="Lennon N."/>
            <person name="Letendre F."/>
            <person name="LeVine R."/>
            <person name="Lipovsky A."/>
            <person name="Liu X."/>
            <person name="Liu J."/>
            <person name="Liu S."/>
            <person name="Lokyitsang T."/>
            <person name="Lokyitsang Y."/>
            <person name="Lubonja R."/>
            <person name="Lui A."/>
            <person name="MacDonald P."/>
            <person name="Magnisalis V."/>
            <person name="Maru K."/>
            <person name="Matthews C."/>
            <person name="McCusker W."/>
            <person name="McDonough S."/>
            <person name="Mehta T."/>
            <person name="Meldrim J."/>
            <person name="Meneus L."/>
            <person name="Mihai O."/>
            <person name="Mihalev A."/>
            <person name="Mihova T."/>
            <person name="Mittelman R."/>
            <person name="Mlenga V."/>
            <person name="Montmayeur A."/>
            <person name="Mulrain L."/>
            <person name="Navidi A."/>
            <person name="Naylor J."/>
            <person name="Negash T."/>
            <person name="Nguyen T."/>
            <person name="Nguyen N."/>
            <person name="Nicol R."/>
            <person name="Norbu C."/>
            <person name="Norbu N."/>
            <person name="Novod N."/>
            <person name="O'Neill B."/>
            <person name="Osman S."/>
            <person name="Markiewicz E."/>
            <person name="Oyono O.L."/>
            <person name="Patti C."/>
            <person name="Phunkhang P."/>
            <person name="Pierre F."/>
            <person name="Priest M."/>
            <person name="Raghuraman S."/>
            <person name="Rege F."/>
            <person name="Reyes R."/>
            <person name="Rise C."/>
            <person name="Rogov P."/>
            <person name="Ross K."/>
            <person name="Ryan E."/>
            <person name="Settipalli S."/>
            <person name="Shea T."/>
            <person name="Sherpa N."/>
            <person name="Shi L."/>
            <person name="Shih D."/>
            <person name="Sparrow T."/>
            <person name="Spaulding J."/>
            <person name="Stalker J."/>
            <person name="Stange-Thomann N."/>
            <person name="Stavropoulos S."/>
            <person name="Stone C."/>
            <person name="Strader C."/>
            <person name="Tesfaye S."/>
            <person name="Thomson T."/>
            <person name="Thoulutsang Y."/>
            <person name="Thoulutsang D."/>
            <person name="Topham K."/>
            <person name="Topping I."/>
            <person name="Tsamla T."/>
            <person name="Vassiliev H."/>
            <person name="Vo A."/>
            <person name="Wangchuk T."/>
            <person name="Wangdi T."/>
            <person name="Weiand M."/>
            <person name="Wilkinson J."/>
            <person name="Wilson A."/>
            <person name="Yadav S."/>
            <person name="Young G."/>
            <person name="Yu Q."/>
            <person name="Zembek L."/>
            <person name="Zhong D."/>
            <person name="Zimmer A."/>
            <person name="Zwirko Z."/>
            <person name="Jaffe D.B."/>
            <person name="Alvarez P."/>
            <person name="Brockman W."/>
            <person name="Butler J."/>
            <person name="Chin C."/>
            <person name="Gnerre S."/>
            <person name="MacCallum I."/>
            <person name="Graves J.A."/>
            <person name="Ponting C.P."/>
            <person name="Breen M."/>
            <person name="Samollow P.B."/>
            <person name="Lander E.S."/>
            <person name="Lindblad-Toh K."/>
        </authorList>
    </citation>
    <scope>NUCLEOTIDE SEQUENCE [LARGE SCALE GENOMIC DNA]</scope>
</reference>
<dbReference type="Bgee" id="ENSMODG00000011525">
    <property type="expression patterns" value="Expressed in uterine wall and 19 other cell types or tissues"/>
</dbReference>
<feature type="signal peptide" evidence="16">
    <location>
        <begin position="1"/>
        <end position="17"/>
    </location>
</feature>
<comment type="similarity">
    <text evidence="2">Belongs to the type I cytokine receptor family. Type 5 subfamily.</text>
</comment>
<dbReference type="GO" id="GO:0043235">
    <property type="term" value="C:receptor complex"/>
    <property type="evidence" value="ECO:0000318"/>
    <property type="project" value="GO_Central"/>
</dbReference>
<evidence type="ECO:0000256" key="13">
    <source>
        <dbReference type="ARBA" id="ARBA00071789"/>
    </source>
</evidence>
<dbReference type="Pfam" id="PF18001">
    <property type="entry name" value="Il13Ra_Ig"/>
    <property type="match status" value="1"/>
</dbReference>
<keyword evidence="10" id="KW-0325">Glycoprotein</keyword>
<dbReference type="InterPro" id="IPR013783">
    <property type="entry name" value="Ig-like_fold"/>
</dbReference>
<evidence type="ECO:0000256" key="9">
    <source>
        <dbReference type="ARBA" id="ARBA00023170"/>
    </source>
</evidence>
<evidence type="ECO:0000256" key="11">
    <source>
        <dbReference type="ARBA" id="ARBA00059101"/>
    </source>
</evidence>
<evidence type="ECO:0000256" key="3">
    <source>
        <dbReference type="ARBA" id="ARBA00022692"/>
    </source>
</evidence>
<keyword evidence="8" id="KW-1015">Disulfide bond</keyword>
<accession>F6QXZ5</accession>
<evidence type="ECO:0000256" key="1">
    <source>
        <dbReference type="ARBA" id="ARBA00004479"/>
    </source>
</evidence>
<dbReference type="Ensembl" id="ENSMODT00000014687.4">
    <property type="protein sequence ID" value="ENSMODP00000014421.3"/>
    <property type="gene ID" value="ENSMODG00000011525.4"/>
</dbReference>
<dbReference type="GO" id="GO:0019221">
    <property type="term" value="P:cytokine-mediated signaling pathway"/>
    <property type="evidence" value="ECO:0000318"/>
    <property type="project" value="GO_Central"/>
</dbReference>
<dbReference type="PROSITE" id="PS01356">
    <property type="entry name" value="HEMATOPO_REC_S_F2"/>
    <property type="match status" value="1"/>
</dbReference>
<dbReference type="PANTHER" id="PTHR23037:SF46">
    <property type="entry name" value="INTERLEUKIN 5 RECEPTOR SUBUNIT ALPHA"/>
    <property type="match status" value="1"/>
</dbReference>
<dbReference type="InterPro" id="IPR040566">
    <property type="entry name" value="Il13Ra_Ig"/>
</dbReference>
<dbReference type="RefSeq" id="XP_007507833.1">
    <property type="nucleotide sequence ID" value="XM_007507771.3"/>
</dbReference>
<dbReference type="FunFam" id="2.60.40.10:FF:000861">
    <property type="entry name" value="interleukin-13 receptor subunit alpha-1 isoform X1"/>
    <property type="match status" value="1"/>
</dbReference>
<comment type="function">
    <text evidence="11">Binds with low affinity to interleukin-13 (IL13). Together with IL4RA can form a functional receptor for IL13. Also serves as an alternate accessory protein to the common cytokine receptor gamma chain for interleukin-4 (IL4) signaling, but cannot replace the function of IL2RG in allowing enhanced interleukin-2 (IL2) binding activity.</text>
</comment>
<dbReference type="HOGENOM" id="CLU_039945_1_0_1"/>
<dbReference type="GO" id="GO:0009897">
    <property type="term" value="C:external side of plasma membrane"/>
    <property type="evidence" value="ECO:0000318"/>
    <property type="project" value="GO_Central"/>
</dbReference>
<dbReference type="InterPro" id="IPR036116">
    <property type="entry name" value="FN3_sf"/>
</dbReference>
<dbReference type="GO" id="GO:0019955">
    <property type="term" value="F:cytokine binding"/>
    <property type="evidence" value="ECO:0000318"/>
    <property type="project" value="GO_Central"/>
</dbReference>
<dbReference type="Pfam" id="PF09240">
    <property type="entry name" value="IL6Ra-bind"/>
    <property type="match status" value="1"/>
</dbReference>
<comment type="subcellular location">
    <subcellularLocation>
        <location evidence="1">Membrane</location>
        <topology evidence="1">Single-pass type I membrane protein</topology>
    </subcellularLocation>
</comment>
<dbReference type="InterPro" id="IPR003532">
    <property type="entry name" value="Short_hematopoietin_rcpt_2_CS"/>
</dbReference>
<keyword evidence="7 15" id="KW-0472">Membrane</keyword>
<evidence type="ECO:0000313" key="18">
    <source>
        <dbReference type="Ensembl" id="ENSMODP00000014421.3"/>
    </source>
</evidence>
<dbReference type="FunFam" id="2.60.40.10:FF:000851">
    <property type="entry name" value="interleukin-13 receptor subunit alpha-1 isoform X2"/>
    <property type="match status" value="1"/>
</dbReference>
<dbReference type="OMA" id="RPVCASK"/>
<dbReference type="eggNOG" id="ENOG502RYXH">
    <property type="taxonomic scope" value="Eukaryota"/>
</dbReference>